<protein>
    <recommendedName>
        <fullName evidence="3">Carboxypeptidase-like regulatory domain-containing protein</fullName>
    </recommendedName>
</protein>
<evidence type="ECO:0000256" key="1">
    <source>
        <dbReference type="SAM" id="MobiDB-lite"/>
    </source>
</evidence>
<gene>
    <name evidence="2" type="ORF">SDC9_64927</name>
</gene>
<dbReference type="Pfam" id="PF13715">
    <property type="entry name" value="CarbopepD_reg_2"/>
    <property type="match status" value="1"/>
</dbReference>
<feature type="region of interest" description="Disordered" evidence="1">
    <location>
        <begin position="166"/>
        <end position="198"/>
    </location>
</feature>
<organism evidence="2">
    <name type="scientific">bioreactor metagenome</name>
    <dbReference type="NCBI Taxonomy" id="1076179"/>
    <lineage>
        <taxon>unclassified sequences</taxon>
        <taxon>metagenomes</taxon>
        <taxon>ecological metagenomes</taxon>
    </lineage>
</organism>
<dbReference type="Gene3D" id="2.60.40.1120">
    <property type="entry name" value="Carboxypeptidase-like, regulatory domain"/>
    <property type="match status" value="1"/>
</dbReference>
<name>A0A644XQV5_9ZZZZ</name>
<evidence type="ECO:0000313" key="2">
    <source>
        <dbReference type="EMBL" id="MPM18515.1"/>
    </source>
</evidence>
<dbReference type="SUPFAM" id="SSF49464">
    <property type="entry name" value="Carboxypeptidase regulatory domain-like"/>
    <property type="match status" value="1"/>
</dbReference>
<proteinExistence type="predicted"/>
<reference evidence="2" key="1">
    <citation type="submission" date="2019-08" db="EMBL/GenBank/DDBJ databases">
        <authorList>
            <person name="Kucharzyk K."/>
            <person name="Murdoch R.W."/>
            <person name="Higgins S."/>
            <person name="Loffler F."/>
        </authorList>
    </citation>
    <scope>NUCLEOTIDE SEQUENCE</scope>
</reference>
<dbReference type="InterPro" id="IPR043741">
    <property type="entry name" value="DUF5686"/>
</dbReference>
<sequence>MKHIRTAILNFILLISTLPVGAQLVTGVVKDNSGIPVPGATVMVKNTYSGVVTDENGKWQLRIQPGRTVLVISMLGYATIEKEIMVSRAGTEIETVLQASVTQLNEALIVADTRDLGKEIMQKVRDKRKDFNNSLDVYQCRVYRKLSQMRDEPKDIFDSIRDANSDSLSNVSGSEMLKTPKQRRAERKAERLERKEARKRRKAHADTLKVMRDTARVQHVGDLSEAILDVYKFNNVSREQFSAENTYDLISIEDYVYISIGYQEEGLSIDNMQFVFSSPYMIFNNATDWEFNFYQPQMRKEMLCQQPLVSPLSPMGPTLYKYDYAGLTYDDSTKIFKIKVTPIFPNDALFTGYISVRDSIFCLEEVDLEVNPNALTMVNSFSIHQKYTMPDPDHSVPSETIIEYGIKEGRVNFVTTGTSVYSGYVFSADSFEFKKHSLEMARYDDDALKRDSAWWCRNRPLPLADSEISYSEYIDSLRNVYSGEEFTRKLDSAYNHIDIWSFLIKGVRHRDRDHQIEYFIAPLPAQVNVFGIGGYRHSLSGSFNKRFKNDYLLDTDLDINYGFNNHDLRGRFGAGLTYVPKKFVRTYFRFGDYYDMINNNPSITSAFSRSNYARTQMFSVSQRMEIVNGLFGELTFEHSDQQAISGMQMDSWSNGLFGEINEPIDFERYIKSEIKFNFVYRIRQRYMVKGNRKILLGSKWPDLTFTWRKGIPGFLHSEVNFDYLEFGAGDYVRLNRFGISNWEFLMGSYVNRKNLRILENKFFRGSDDFFFSNPLVSFQLLGPTLSTSSAFVRGNYIHHFEGIFDKLPLIGRLKLSVAGGGGFLLMEENHFRHGEFFAGLEKPIRIRRELFRFGIYAVTSDNNFAKADFTIKFGISSYDLFRKKWDY</sequence>
<dbReference type="Pfam" id="PF18939">
    <property type="entry name" value="DUF5686"/>
    <property type="match status" value="1"/>
</dbReference>
<accession>A0A644XQV5</accession>
<dbReference type="InterPro" id="IPR008969">
    <property type="entry name" value="CarboxyPept-like_regulatory"/>
</dbReference>
<feature type="compositionally biased region" description="Basic and acidic residues" evidence="1">
    <location>
        <begin position="187"/>
        <end position="196"/>
    </location>
</feature>
<comment type="caution">
    <text evidence="2">The sequence shown here is derived from an EMBL/GenBank/DDBJ whole genome shotgun (WGS) entry which is preliminary data.</text>
</comment>
<dbReference type="EMBL" id="VSSQ01002998">
    <property type="protein sequence ID" value="MPM18515.1"/>
    <property type="molecule type" value="Genomic_DNA"/>
</dbReference>
<dbReference type="AlphaFoldDB" id="A0A644XQV5"/>
<evidence type="ECO:0008006" key="3">
    <source>
        <dbReference type="Google" id="ProtNLM"/>
    </source>
</evidence>